<dbReference type="AlphaFoldDB" id="A0A0D1ZEK0"/>
<keyword evidence="4" id="KW-0539">Nucleus</keyword>
<evidence type="ECO:0000256" key="2">
    <source>
        <dbReference type="ARBA" id="ARBA00023125"/>
    </source>
</evidence>
<gene>
    <name evidence="6" type="ORF">PV07_09271</name>
</gene>
<accession>A0A0D1ZEK0</accession>
<dbReference type="Gene3D" id="4.10.240.10">
    <property type="entry name" value="Zn(2)-C6 fungal-type DNA-binding domain"/>
    <property type="match status" value="1"/>
</dbReference>
<keyword evidence="2" id="KW-0238">DNA-binding</keyword>
<dbReference type="OrthoDB" id="4314040at2759"/>
<dbReference type="RefSeq" id="XP_016246367.1">
    <property type="nucleotide sequence ID" value="XM_016396511.1"/>
</dbReference>
<reference evidence="6 7" key="1">
    <citation type="submission" date="2015-01" db="EMBL/GenBank/DDBJ databases">
        <title>The Genome Sequence of Cladophialophora immunda CBS83496.</title>
        <authorList>
            <consortium name="The Broad Institute Genomics Platform"/>
            <person name="Cuomo C."/>
            <person name="de Hoog S."/>
            <person name="Gorbushina A."/>
            <person name="Stielow B."/>
            <person name="Teixiera M."/>
            <person name="Abouelleil A."/>
            <person name="Chapman S.B."/>
            <person name="Priest M."/>
            <person name="Young S.K."/>
            <person name="Wortman J."/>
            <person name="Nusbaum C."/>
            <person name="Birren B."/>
        </authorList>
    </citation>
    <scope>NUCLEOTIDE SEQUENCE [LARGE SCALE GENOMIC DNA]</scope>
    <source>
        <strain evidence="6 7">CBS 83496</strain>
    </source>
</reference>
<keyword evidence="7" id="KW-1185">Reference proteome</keyword>
<dbReference type="GO" id="GO:0000981">
    <property type="term" value="F:DNA-binding transcription factor activity, RNA polymerase II-specific"/>
    <property type="evidence" value="ECO:0007669"/>
    <property type="project" value="InterPro"/>
</dbReference>
<dbReference type="EMBL" id="KN847044">
    <property type="protein sequence ID" value="KIW26151.1"/>
    <property type="molecule type" value="Genomic_DNA"/>
</dbReference>
<proteinExistence type="predicted"/>
<dbReference type="Pfam" id="PF00172">
    <property type="entry name" value="Zn_clus"/>
    <property type="match status" value="1"/>
</dbReference>
<dbReference type="GeneID" id="27348465"/>
<evidence type="ECO:0000256" key="3">
    <source>
        <dbReference type="ARBA" id="ARBA00023163"/>
    </source>
</evidence>
<organism evidence="6 7">
    <name type="scientific">Cladophialophora immunda</name>
    <dbReference type="NCBI Taxonomy" id="569365"/>
    <lineage>
        <taxon>Eukaryota</taxon>
        <taxon>Fungi</taxon>
        <taxon>Dikarya</taxon>
        <taxon>Ascomycota</taxon>
        <taxon>Pezizomycotina</taxon>
        <taxon>Eurotiomycetes</taxon>
        <taxon>Chaetothyriomycetidae</taxon>
        <taxon>Chaetothyriales</taxon>
        <taxon>Herpotrichiellaceae</taxon>
        <taxon>Cladophialophora</taxon>
    </lineage>
</organism>
<dbReference type="PANTHER" id="PTHR38111:SF2">
    <property type="entry name" value="FINGER DOMAIN PROTEIN, PUTATIVE (AFU_ORTHOLOGUE AFUA_1G01560)-RELATED"/>
    <property type="match status" value="1"/>
</dbReference>
<evidence type="ECO:0000313" key="7">
    <source>
        <dbReference type="Proteomes" id="UP000054466"/>
    </source>
</evidence>
<dbReference type="InterPro" id="IPR053178">
    <property type="entry name" value="Osmoadaptation_assoc"/>
</dbReference>
<dbReference type="GO" id="GO:0003677">
    <property type="term" value="F:DNA binding"/>
    <property type="evidence" value="ECO:0007669"/>
    <property type="project" value="UniProtKB-KW"/>
</dbReference>
<dbReference type="Proteomes" id="UP000054466">
    <property type="component" value="Unassembled WGS sequence"/>
</dbReference>
<evidence type="ECO:0000256" key="1">
    <source>
        <dbReference type="ARBA" id="ARBA00023015"/>
    </source>
</evidence>
<name>A0A0D1ZEK0_9EURO</name>
<dbReference type="InterPro" id="IPR036864">
    <property type="entry name" value="Zn2-C6_fun-type_DNA-bd_sf"/>
</dbReference>
<dbReference type="SUPFAM" id="SSF57701">
    <property type="entry name" value="Zn2/Cys6 DNA-binding domain"/>
    <property type="match status" value="1"/>
</dbReference>
<dbReference type="VEuPathDB" id="FungiDB:PV07_09271"/>
<dbReference type="PANTHER" id="PTHR38111">
    <property type="entry name" value="ZN(2)-C6 FUNGAL-TYPE DOMAIN-CONTAINING PROTEIN-RELATED"/>
    <property type="match status" value="1"/>
</dbReference>
<protein>
    <recommendedName>
        <fullName evidence="5">Zn(2)-C6 fungal-type domain-containing protein</fullName>
    </recommendedName>
</protein>
<keyword evidence="3" id="KW-0804">Transcription</keyword>
<dbReference type="GO" id="GO:0008270">
    <property type="term" value="F:zinc ion binding"/>
    <property type="evidence" value="ECO:0007669"/>
    <property type="project" value="InterPro"/>
</dbReference>
<sequence length="268" mass="30128">MTRRDKCDACRKAKIKCDESSPQCFNCVRLGKACTRDQYTKAQFKFVEDASNAQRALLGQRKSTVVVRHRRDTGQAIGRRAARPIESELSQADLFWSRSESSTLLARWAFSTENYIDHVDSYGGWSTYVPCYLGRSEAVSNAARCFMECRQTLANQTETNLRALELSNVDAVRSIRQALETRGSPPCKGDILLAVQLLYVVEVMLTHNPSAFVIHVEGLIALLKAHKKHLGDPDDQEELMSRIIFQSTFASGARSSKHLHLSMLLQIC</sequence>
<keyword evidence="1" id="KW-0805">Transcription regulation</keyword>
<evidence type="ECO:0000259" key="5">
    <source>
        <dbReference type="PROSITE" id="PS50048"/>
    </source>
</evidence>
<dbReference type="STRING" id="569365.A0A0D1ZEK0"/>
<dbReference type="PROSITE" id="PS50048">
    <property type="entry name" value="ZN2_CY6_FUNGAL_2"/>
    <property type="match status" value="1"/>
</dbReference>
<dbReference type="CDD" id="cd00067">
    <property type="entry name" value="GAL4"/>
    <property type="match status" value="1"/>
</dbReference>
<evidence type="ECO:0000313" key="6">
    <source>
        <dbReference type="EMBL" id="KIW26151.1"/>
    </source>
</evidence>
<evidence type="ECO:0000256" key="4">
    <source>
        <dbReference type="ARBA" id="ARBA00023242"/>
    </source>
</evidence>
<dbReference type="SMART" id="SM00066">
    <property type="entry name" value="GAL4"/>
    <property type="match status" value="1"/>
</dbReference>
<dbReference type="HOGENOM" id="CLU_1038301_0_0_1"/>
<feature type="domain" description="Zn(2)-C6 fungal-type" evidence="5">
    <location>
        <begin position="6"/>
        <end position="36"/>
    </location>
</feature>
<dbReference type="InterPro" id="IPR001138">
    <property type="entry name" value="Zn2Cys6_DnaBD"/>
</dbReference>